<dbReference type="Gene3D" id="1.10.10.10">
    <property type="entry name" value="Winged helix-like DNA-binding domain superfamily/Winged helix DNA-binding domain"/>
    <property type="match status" value="1"/>
</dbReference>
<evidence type="ECO:0000256" key="10">
    <source>
        <dbReference type="ARBA" id="ARBA00023159"/>
    </source>
</evidence>
<evidence type="ECO:0000313" key="15">
    <source>
        <dbReference type="EMBL" id="MBB1116702.1"/>
    </source>
</evidence>
<dbReference type="PANTHER" id="PTHR24567:SF75">
    <property type="entry name" value="FUMARATE AND NITRATE REDUCTION REGULATORY PROTEIN"/>
    <property type="match status" value="1"/>
</dbReference>
<dbReference type="InterPro" id="IPR000595">
    <property type="entry name" value="cNMP-bd_dom"/>
</dbReference>
<evidence type="ECO:0000256" key="4">
    <source>
        <dbReference type="ARBA" id="ARBA00022491"/>
    </source>
</evidence>
<dbReference type="GO" id="GO:0003677">
    <property type="term" value="F:DNA binding"/>
    <property type="evidence" value="ECO:0007669"/>
    <property type="project" value="UniProtKB-KW"/>
</dbReference>
<protein>
    <recommendedName>
        <fullName evidence="3">CRP-like protein Clp</fullName>
    </recommendedName>
    <alternativeName>
        <fullName evidence="12">Catabolite activation-like protein</fullName>
    </alternativeName>
</protein>
<keyword evidence="9" id="KW-0238">DNA-binding</keyword>
<organism evidence="15 16">
    <name type="scientific">Stenotrophomonas koreensis</name>
    <dbReference type="NCBI Taxonomy" id="266128"/>
    <lineage>
        <taxon>Bacteria</taxon>
        <taxon>Pseudomonadati</taxon>
        <taxon>Pseudomonadota</taxon>
        <taxon>Gammaproteobacteria</taxon>
        <taxon>Lysobacterales</taxon>
        <taxon>Lysobacteraceae</taxon>
        <taxon>Stenotrophomonas</taxon>
    </lineage>
</organism>
<dbReference type="CDD" id="cd00038">
    <property type="entry name" value="CAP_ED"/>
    <property type="match status" value="1"/>
</dbReference>
<keyword evidence="4" id="KW-0678">Repressor</keyword>
<evidence type="ECO:0000256" key="7">
    <source>
        <dbReference type="ARBA" id="ARBA00023015"/>
    </source>
</evidence>
<dbReference type="FunFam" id="1.10.10.10:FF:000028">
    <property type="entry name" value="Fumarate/nitrate reduction transcriptional regulator Fnr"/>
    <property type="match status" value="1"/>
</dbReference>
<evidence type="ECO:0000256" key="6">
    <source>
        <dbReference type="ARBA" id="ARBA00022636"/>
    </source>
</evidence>
<dbReference type="InterPro" id="IPR014710">
    <property type="entry name" value="RmlC-like_jellyroll"/>
</dbReference>
<dbReference type="SUPFAM" id="SSF51206">
    <property type="entry name" value="cAMP-binding domain-like"/>
    <property type="match status" value="1"/>
</dbReference>
<evidence type="ECO:0000256" key="8">
    <source>
        <dbReference type="ARBA" id="ARBA00023026"/>
    </source>
</evidence>
<dbReference type="SMART" id="SM00419">
    <property type="entry name" value="HTH_CRP"/>
    <property type="match status" value="1"/>
</dbReference>
<reference evidence="15 16" key="1">
    <citation type="submission" date="2020-08" db="EMBL/GenBank/DDBJ databases">
        <title>Stenotrophomonas sp. W1S232.</title>
        <authorList>
            <person name="Deng Y."/>
        </authorList>
    </citation>
    <scope>NUCLEOTIDE SEQUENCE [LARGE SCALE GENOMIC DNA]</scope>
    <source>
        <strain evidence="15 16">W1S232</strain>
    </source>
</reference>
<evidence type="ECO:0000256" key="5">
    <source>
        <dbReference type="ARBA" id="ARBA00022533"/>
    </source>
</evidence>
<name>A0A7W3YV22_9GAMM</name>
<comment type="caution">
    <text evidence="15">The sequence shown here is derived from an EMBL/GenBank/DDBJ whole genome shotgun (WGS) entry which is preliminary data.</text>
</comment>
<dbReference type="InterPro" id="IPR036388">
    <property type="entry name" value="WH-like_DNA-bd_sf"/>
</dbReference>
<dbReference type="PANTHER" id="PTHR24567">
    <property type="entry name" value="CRP FAMILY TRANSCRIPTIONAL REGULATORY PROTEIN"/>
    <property type="match status" value="1"/>
</dbReference>
<dbReference type="GO" id="GO:0005829">
    <property type="term" value="C:cytosol"/>
    <property type="evidence" value="ECO:0007669"/>
    <property type="project" value="TreeGrafter"/>
</dbReference>
<feature type="domain" description="Cyclic nucleotide-binding" evidence="13">
    <location>
        <begin position="38"/>
        <end position="107"/>
    </location>
</feature>
<keyword evidence="8" id="KW-0843">Virulence</keyword>
<evidence type="ECO:0000259" key="13">
    <source>
        <dbReference type="PROSITE" id="PS50042"/>
    </source>
</evidence>
<sequence>MSWPYSPPDAAPTSTDASLDECAPARDCIHCSVRHLAVCSALSAEEVQALEQVTTSFAVDNGATLARAGEDRLHVYTLTAGALRLVRTLADGRRLVTGFVLPGDYVGLSGSDTYRYDIEAIADSRVCRVGVAQMRELRLRYAHLERKLLQRACQELDAAQDSALALGRMQPPEKLADFILRLADRQARHQHNGNRVALPMGRGDIADHLGLTMETVSRTFTKLRQSGLIALPHLSVVEILDRDGLESLASDGLD</sequence>
<dbReference type="PROSITE" id="PS51063">
    <property type="entry name" value="HTH_CRP_2"/>
    <property type="match status" value="1"/>
</dbReference>
<dbReference type="PRINTS" id="PR00034">
    <property type="entry name" value="HTHCRP"/>
</dbReference>
<comment type="subunit">
    <text evidence="2">Homodimer.</text>
</comment>
<dbReference type="Pfam" id="PF13545">
    <property type="entry name" value="HTH_Crp_2"/>
    <property type="match status" value="1"/>
</dbReference>
<accession>A0A7W3YV22</accession>
<evidence type="ECO:0000313" key="16">
    <source>
        <dbReference type="Proteomes" id="UP000550609"/>
    </source>
</evidence>
<keyword evidence="10" id="KW-0010">Activator</keyword>
<feature type="domain" description="HTH crp-type" evidence="14">
    <location>
        <begin position="169"/>
        <end position="243"/>
    </location>
</feature>
<evidence type="ECO:0000256" key="12">
    <source>
        <dbReference type="ARBA" id="ARBA00031697"/>
    </source>
</evidence>
<dbReference type="Gene3D" id="2.60.120.10">
    <property type="entry name" value="Jelly Rolls"/>
    <property type="match status" value="1"/>
</dbReference>
<dbReference type="OrthoDB" id="7643467at2"/>
<dbReference type="SUPFAM" id="SSF46785">
    <property type="entry name" value="Winged helix' DNA-binding domain"/>
    <property type="match status" value="1"/>
</dbReference>
<keyword evidence="7" id="KW-0805">Transcription regulation</keyword>
<dbReference type="Pfam" id="PF00027">
    <property type="entry name" value="cNMP_binding"/>
    <property type="match status" value="1"/>
</dbReference>
<dbReference type="CDD" id="cd00092">
    <property type="entry name" value="HTH_CRP"/>
    <property type="match status" value="1"/>
</dbReference>
<evidence type="ECO:0000256" key="11">
    <source>
        <dbReference type="ARBA" id="ARBA00023163"/>
    </source>
</evidence>
<evidence type="ECO:0000259" key="14">
    <source>
        <dbReference type="PROSITE" id="PS51063"/>
    </source>
</evidence>
<dbReference type="SMART" id="SM00100">
    <property type="entry name" value="cNMP"/>
    <property type="match status" value="1"/>
</dbReference>
<dbReference type="GO" id="GO:0003700">
    <property type="term" value="F:DNA-binding transcription factor activity"/>
    <property type="evidence" value="ECO:0007669"/>
    <property type="project" value="TreeGrafter"/>
</dbReference>
<keyword evidence="11" id="KW-0804">Transcription</keyword>
<dbReference type="InterPro" id="IPR018490">
    <property type="entry name" value="cNMP-bd_dom_sf"/>
</dbReference>
<evidence type="ECO:0000256" key="2">
    <source>
        <dbReference type="ARBA" id="ARBA00011738"/>
    </source>
</evidence>
<keyword evidence="6" id="KW-0973">c-di-GMP</keyword>
<dbReference type="PROSITE" id="PS50042">
    <property type="entry name" value="CNMP_BINDING_3"/>
    <property type="match status" value="1"/>
</dbReference>
<keyword evidence="5" id="KW-0021">Allosteric enzyme</keyword>
<dbReference type="EMBL" id="JACIUV010000003">
    <property type="protein sequence ID" value="MBB1116702.1"/>
    <property type="molecule type" value="Genomic_DNA"/>
</dbReference>
<dbReference type="GO" id="GO:0003824">
    <property type="term" value="F:catalytic activity"/>
    <property type="evidence" value="ECO:0007669"/>
    <property type="project" value="UniProtKB-KW"/>
</dbReference>
<evidence type="ECO:0000256" key="9">
    <source>
        <dbReference type="ARBA" id="ARBA00023125"/>
    </source>
</evidence>
<dbReference type="Proteomes" id="UP000550609">
    <property type="component" value="Unassembled WGS sequence"/>
</dbReference>
<comment type="subcellular location">
    <subcellularLocation>
        <location evidence="1">Cytoplasm</location>
    </subcellularLocation>
</comment>
<dbReference type="AlphaFoldDB" id="A0A7W3YV22"/>
<dbReference type="InterPro" id="IPR036390">
    <property type="entry name" value="WH_DNA-bd_sf"/>
</dbReference>
<gene>
    <name evidence="15" type="ORF">H4O09_06470</name>
</gene>
<proteinExistence type="predicted"/>
<evidence type="ECO:0000256" key="1">
    <source>
        <dbReference type="ARBA" id="ARBA00004496"/>
    </source>
</evidence>
<dbReference type="InterPro" id="IPR050397">
    <property type="entry name" value="Env_Response_Regulators"/>
</dbReference>
<evidence type="ECO:0000256" key="3">
    <source>
        <dbReference type="ARBA" id="ARBA00020769"/>
    </source>
</evidence>
<dbReference type="InterPro" id="IPR012318">
    <property type="entry name" value="HTH_CRP"/>
</dbReference>